<proteinExistence type="predicted"/>
<accession>A0A4Y2IWY4</accession>
<dbReference type="Proteomes" id="UP000499080">
    <property type="component" value="Unassembled WGS sequence"/>
</dbReference>
<dbReference type="AlphaFoldDB" id="A0A4Y2IWY4"/>
<dbReference type="OrthoDB" id="6426272at2759"/>
<sequence length="80" mass="9112">MRNMVLSKDEKLCFSLEALPFCEGEEEPKETELLDVGFACYLKSDPKSKHMLVETSHRILAELGIEDCEFTENVSVAKRC</sequence>
<keyword evidence="2" id="KW-1185">Reference proteome</keyword>
<reference evidence="1 2" key="1">
    <citation type="journal article" date="2019" name="Sci. Rep.">
        <title>Orb-weaving spider Araneus ventricosus genome elucidates the spidroin gene catalogue.</title>
        <authorList>
            <person name="Kono N."/>
            <person name="Nakamura H."/>
            <person name="Ohtoshi R."/>
            <person name="Moran D.A.P."/>
            <person name="Shinohara A."/>
            <person name="Yoshida Y."/>
            <person name="Fujiwara M."/>
            <person name="Mori M."/>
            <person name="Tomita M."/>
            <person name="Arakawa K."/>
        </authorList>
    </citation>
    <scope>NUCLEOTIDE SEQUENCE [LARGE SCALE GENOMIC DNA]</scope>
</reference>
<evidence type="ECO:0000313" key="1">
    <source>
        <dbReference type="EMBL" id="GBM81739.1"/>
    </source>
</evidence>
<evidence type="ECO:0000313" key="2">
    <source>
        <dbReference type="Proteomes" id="UP000499080"/>
    </source>
</evidence>
<dbReference type="EMBL" id="BGPR01002963">
    <property type="protein sequence ID" value="GBM81739.1"/>
    <property type="molecule type" value="Genomic_DNA"/>
</dbReference>
<name>A0A4Y2IWY4_ARAVE</name>
<protein>
    <submittedName>
        <fullName evidence="1">Uncharacterized protein</fullName>
    </submittedName>
</protein>
<organism evidence="1 2">
    <name type="scientific">Araneus ventricosus</name>
    <name type="common">Orbweaver spider</name>
    <name type="synonym">Epeira ventricosa</name>
    <dbReference type="NCBI Taxonomy" id="182803"/>
    <lineage>
        <taxon>Eukaryota</taxon>
        <taxon>Metazoa</taxon>
        <taxon>Ecdysozoa</taxon>
        <taxon>Arthropoda</taxon>
        <taxon>Chelicerata</taxon>
        <taxon>Arachnida</taxon>
        <taxon>Araneae</taxon>
        <taxon>Araneomorphae</taxon>
        <taxon>Entelegynae</taxon>
        <taxon>Araneoidea</taxon>
        <taxon>Araneidae</taxon>
        <taxon>Araneus</taxon>
    </lineage>
</organism>
<gene>
    <name evidence="1" type="ORF">AVEN_113957_1</name>
</gene>
<comment type="caution">
    <text evidence="1">The sequence shown here is derived from an EMBL/GenBank/DDBJ whole genome shotgun (WGS) entry which is preliminary data.</text>
</comment>